<feature type="region of interest" description="Disordered" evidence="1">
    <location>
        <begin position="293"/>
        <end position="325"/>
    </location>
</feature>
<proteinExistence type="predicted"/>
<reference evidence="2" key="1">
    <citation type="journal article" date="2020" name="Stud. Mycol.">
        <title>101 Dothideomycetes genomes: a test case for predicting lifestyles and emergence of pathogens.</title>
        <authorList>
            <person name="Haridas S."/>
            <person name="Albert R."/>
            <person name="Binder M."/>
            <person name="Bloem J."/>
            <person name="Labutti K."/>
            <person name="Salamov A."/>
            <person name="Andreopoulos B."/>
            <person name="Baker S."/>
            <person name="Barry K."/>
            <person name="Bills G."/>
            <person name="Bluhm B."/>
            <person name="Cannon C."/>
            <person name="Castanera R."/>
            <person name="Culley D."/>
            <person name="Daum C."/>
            <person name="Ezra D."/>
            <person name="Gonzalez J."/>
            <person name="Henrissat B."/>
            <person name="Kuo A."/>
            <person name="Liang C."/>
            <person name="Lipzen A."/>
            <person name="Lutzoni F."/>
            <person name="Magnuson J."/>
            <person name="Mondo S."/>
            <person name="Nolan M."/>
            <person name="Ohm R."/>
            <person name="Pangilinan J."/>
            <person name="Park H.-J."/>
            <person name="Ramirez L."/>
            <person name="Alfaro M."/>
            <person name="Sun H."/>
            <person name="Tritt A."/>
            <person name="Yoshinaga Y."/>
            <person name="Zwiers L.-H."/>
            <person name="Turgeon B."/>
            <person name="Goodwin S."/>
            <person name="Spatafora J."/>
            <person name="Crous P."/>
            <person name="Grigoriev I."/>
        </authorList>
    </citation>
    <scope>NUCLEOTIDE SEQUENCE</scope>
    <source>
        <strain evidence="2">CBS 116435</strain>
    </source>
</reference>
<dbReference type="OrthoDB" id="21292at2759"/>
<dbReference type="GO" id="GO:0033328">
    <property type="term" value="F:peroxisome membrane targeting sequence binding"/>
    <property type="evidence" value="ECO:0007669"/>
    <property type="project" value="TreeGrafter"/>
</dbReference>
<dbReference type="Pfam" id="PF04614">
    <property type="entry name" value="Pex19"/>
    <property type="match status" value="1"/>
</dbReference>
<feature type="compositionally biased region" description="Low complexity" evidence="1">
    <location>
        <begin position="53"/>
        <end position="66"/>
    </location>
</feature>
<feature type="region of interest" description="Disordered" evidence="1">
    <location>
        <begin position="115"/>
        <end position="184"/>
    </location>
</feature>
<feature type="region of interest" description="Disordered" evidence="1">
    <location>
        <begin position="1"/>
        <end position="69"/>
    </location>
</feature>
<dbReference type="GO" id="GO:0045046">
    <property type="term" value="P:protein import into peroxisome membrane"/>
    <property type="evidence" value="ECO:0007669"/>
    <property type="project" value="TreeGrafter"/>
</dbReference>
<feature type="compositionally biased region" description="Acidic residues" evidence="1">
    <location>
        <begin position="13"/>
        <end position="29"/>
    </location>
</feature>
<feature type="compositionally biased region" description="Low complexity" evidence="1">
    <location>
        <begin position="134"/>
        <end position="148"/>
    </location>
</feature>
<evidence type="ECO:0000256" key="1">
    <source>
        <dbReference type="SAM" id="MobiDB-lite"/>
    </source>
</evidence>
<dbReference type="PANTHER" id="PTHR12774">
    <property type="entry name" value="PEROXISOMAL BIOGENESIS FACTOR 19"/>
    <property type="match status" value="1"/>
</dbReference>
<sequence length="325" mass="35225">MTEKQPTKTEPEMAPDPEEDDLDDLDDVLDQFQQTSVSSKSKDSKPAVPEKSPFAPGAGPNVAPPGLEGDFAAQLQSGMQDLMGEFGGNPDMQREFEKMMAELVAVGEAGTDEEALKHLAKAADATPSTPPAVEQSSKAAGKKSQSGEDSFQDTIRRTMERMQASGDQATTAAQAGGNGSSEEEMLAQLMKELTSGRVGGAGGEGGEEDFNKLLLSMMTQLTNKDILYEPMKELHEKFPGWMEANESKVSKEDFARYKEQHRYVNEIVARFDRQGYADENEADREYIVERMQKMQAAGSPPPDLVGDMSAAQEVLGDLDAGCPTQ</sequence>
<dbReference type="Gene3D" id="1.20.120.900">
    <property type="entry name" value="Pex19, mPTS binding domain"/>
    <property type="match status" value="1"/>
</dbReference>
<gene>
    <name evidence="2" type="ORF">K431DRAFT_221992</name>
</gene>
<evidence type="ECO:0000313" key="2">
    <source>
        <dbReference type="EMBL" id="KAF2722452.1"/>
    </source>
</evidence>
<dbReference type="Proteomes" id="UP000799441">
    <property type="component" value="Unassembled WGS sequence"/>
</dbReference>
<protein>
    <submittedName>
        <fullName evidence="2">Pex19-domain-containing protein</fullName>
    </submittedName>
</protein>
<organism evidence="2 3">
    <name type="scientific">Polychaeton citri CBS 116435</name>
    <dbReference type="NCBI Taxonomy" id="1314669"/>
    <lineage>
        <taxon>Eukaryota</taxon>
        <taxon>Fungi</taxon>
        <taxon>Dikarya</taxon>
        <taxon>Ascomycota</taxon>
        <taxon>Pezizomycotina</taxon>
        <taxon>Dothideomycetes</taxon>
        <taxon>Dothideomycetidae</taxon>
        <taxon>Capnodiales</taxon>
        <taxon>Capnodiaceae</taxon>
        <taxon>Polychaeton</taxon>
    </lineage>
</organism>
<evidence type="ECO:0000313" key="3">
    <source>
        <dbReference type="Proteomes" id="UP000799441"/>
    </source>
</evidence>
<dbReference type="InterPro" id="IPR006708">
    <property type="entry name" value="Pex19"/>
</dbReference>
<name>A0A9P4QD29_9PEZI</name>
<keyword evidence="3" id="KW-1185">Reference proteome</keyword>
<feature type="compositionally biased region" description="Basic and acidic residues" evidence="1">
    <location>
        <begin position="1"/>
        <end position="11"/>
    </location>
</feature>
<dbReference type="PANTHER" id="PTHR12774:SF2">
    <property type="entry name" value="PEROXISOMAL BIOGENESIS FACTOR 19"/>
    <property type="match status" value="1"/>
</dbReference>
<dbReference type="AlphaFoldDB" id="A0A9P4QD29"/>
<accession>A0A9P4QD29</accession>
<dbReference type="InterPro" id="IPR038322">
    <property type="entry name" value="Pex19_C_sf"/>
</dbReference>
<dbReference type="EMBL" id="MU003782">
    <property type="protein sequence ID" value="KAF2722452.1"/>
    <property type="molecule type" value="Genomic_DNA"/>
</dbReference>
<comment type="caution">
    <text evidence="2">The sequence shown here is derived from an EMBL/GenBank/DDBJ whole genome shotgun (WGS) entry which is preliminary data.</text>
</comment>
<feature type="compositionally biased region" description="Low complexity" evidence="1">
    <location>
        <begin position="163"/>
        <end position="175"/>
    </location>
</feature>
<dbReference type="GO" id="GO:0005778">
    <property type="term" value="C:peroxisomal membrane"/>
    <property type="evidence" value="ECO:0007669"/>
    <property type="project" value="TreeGrafter"/>
</dbReference>